<dbReference type="STRING" id="1123501.Wenmar_02068"/>
<organism evidence="3 4">
    <name type="scientific">Wenxinia marina DSM 24838</name>
    <dbReference type="NCBI Taxonomy" id="1123501"/>
    <lineage>
        <taxon>Bacteria</taxon>
        <taxon>Pseudomonadati</taxon>
        <taxon>Pseudomonadota</taxon>
        <taxon>Alphaproteobacteria</taxon>
        <taxon>Rhodobacterales</taxon>
        <taxon>Roseobacteraceae</taxon>
        <taxon>Wenxinia</taxon>
    </lineage>
</organism>
<dbReference type="eggNOG" id="COG3040">
    <property type="taxonomic scope" value="Bacteria"/>
</dbReference>
<proteinExistence type="predicted"/>
<reference evidence="3 4" key="1">
    <citation type="submission" date="2013-01" db="EMBL/GenBank/DDBJ databases">
        <authorList>
            <person name="Fiebig A."/>
            <person name="Goeker M."/>
            <person name="Klenk H.-P.P."/>
        </authorList>
    </citation>
    <scope>NUCLEOTIDE SEQUENCE [LARGE SCALE GENOMIC DNA]</scope>
    <source>
        <strain evidence="3 4">DSM 24838</strain>
    </source>
</reference>
<sequence length="174" mass="18415">MIRALLLTLALAIAACGRTAPPAEAPSFRRGGEPIASAAIFDLERAHGLWHVVARFPNPAEAGRTGDTVSLLAPLAGGGGVTFQRDWNGGSGYVQASSPMPGRFVLTPTAAIPAAQLWVLWVAGDYETLVIGTPDGTLGWVLNRRPDISAERLGVAREILDFNGYDATRLQRTP</sequence>
<dbReference type="PANTHER" id="PTHR10612">
    <property type="entry name" value="APOLIPOPROTEIN D"/>
    <property type="match status" value="1"/>
</dbReference>
<dbReference type="Proteomes" id="UP000035100">
    <property type="component" value="Unassembled WGS sequence"/>
</dbReference>
<feature type="signal peptide" evidence="1">
    <location>
        <begin position="1"/>
        <end position="25"/>
    </location>
</feature>
<dbReference type="OrthoDB" id="594739at2"/>
<evidence type="ECO:0000313" key="4">
    <source>
        <dbReference type="Proteomes" id="UP000035100"/>
    </source>
</evidence>
<dbReference type="PANTHER" id="PTHR10612:SF34">
    <property type="entry name" value="APOLIPOPROTEIN D"/>
    <property type="match status" value="1"/>
</dbReference>
<keyword evidence="4" id="KW-1185">Reference proteome</keyword>
<protein>
    <submittedName>
        <fullName evidence="3">Bacterial lipocalin</fullName>
    </submittedName>
</protein>
<name>A0A0D0Q5F5_9RHOB</name>
<dbReference type="InterPro" id="IPR012674">
    <property type="entry name" value="Calycin"/>
</dbReference>
<dbReference type="RefSeq" id="WP_156169326.1">
    <property type="nucleotide sequence ID" value="NZ_KN848372.1"/>
</dbReference>
<evidence type="ECO:0000259" key="2">
    <source>
        <dbReference type="Pfam" id="PF08212"/>
    </source>
</evidence>
<dbReference type="InterPro" id="IPR000566">
    <property type="entry name" value="Lipocln_cytosolic_FA-bd_dom"/>
</dbReference>
<dbReference type="PROSITE" id="PS51257">
    <property type="entry name" value="PROKAR_LIPOPROTEIN"/>
    <property type="match status" value="1"/>
</dbReference>
<dbReference type="GO" id="GO:0006950">
    <property type="term" value="P:response to stress"/>
    <property type="evidence" value="ECO:0007669"/>
    <property type="project" value="UniProtKB-ARBA"/>
</dbReference>
<dbReference type="EMBL" id="AONG01000009">
    <property type="protein sequence ID" value="KIQ69704.1"/>
    <property type="molecule type" value="Genomic_DNA"/>
</dbReference>
<dbReference type="Gene3D" id="2.40.128.20">
    <property type="match status" value="1"/>
</dbReference>
<feature type="chain" id="PRO_5002218894" evidence="1">
    <location>
        <begin position="26"/>
        <end position="174"/>
    </location>
</feature>
<evidence type="ECO:0000313" key="3">
    <source>
        <dbReference type="EMBL" id="KIQ69704.1"/>
    </source>
</evidence>
<gene>
    <name evidence="3" type="ORF">Wenmar_02068</name>
</gene>
<keyword evidence="1" id="KW-0732">Signal</keyword>
<accession>A0A0D0Q5F5</accession>
<dbReference type="SUPFAM" id="SSF50814">
    <property type="entry name" value="Lipocalins"/>
    <property type="match status" value="1"/>
</dbReference>
<feature type="domain" description="Lipocalin/cytosolic fatty-acid binding" evidence="2">
    <location>
        <begin position="114"/>
        <end position="174"/>
    </location>
</feature>
<dbReference type="Pfam" id="PF08212">
    <property type="entry name" value="Lipocalin_2"/>
    <property type="match status" value="1"/>
</dbReference>
<dbReference type="AlphaFoldDB" id="A0A0D0Q5F5"/>
<comment type="caution">
    <text evidence="3">The sequence shown here is derived from an EMBL/GenBank/DDBJ whole genome shotgun (WGS) entry which is preliminary data.</text>
</comment>
<evidence type="ECO:0000256" key="1">
    <source>
        <dbReference type="SAM" id="SignalP"/>
    </source>
</evidence>